<protein>
    <submittedName>
        <fullName evidence="1">Uncharacterized protein</fullName>
    </submittedName>
</protein>
<evidence type="ECO:0000313" key="2">
    <source>
        <dbReference type="Proteomes" id="UP000054321"/>
    </source>
</evidence>
<organism evidence="1 2">
    <name type="scientific">Oidiodendron maius (strain Zn)</name>
    <dbReference type="NCBI Taxonomy" id="913774"/>
    <lineage>
        <taxon>Eukaryota</taxon>
        <taxon>Fungi</taxon>
        <taxon>Dikarya</taxon>
        <taxon>Ascomycota</taxon>
        <taxon>Pezizomycotina</taxon>
        <taxon>Leotiomycetes</taxon>
        <taxon>Leotiomycetes incertae sedis</taxon>
        <taxon>Myxotrichaceae</taxon>
        <taxon>Oidiodendron</taxon>
    </lineage>
</organism>
<dbReference type="HOGENOM" id="CLU_1540506_0_0_1"/>
<reference evidence="2" key="2">
    <citation type="submission" date="2015-01" db="EMBL/GenBank/DDBJ databases">
        <title>Evolutionary Origins and Diversification of the Mycorrhizal Mutualists.</title>
        <authorList>
            <consortium name="DOE Joint Genome Institute"/>
            <consortium name="Mycorrhizal Genomics Consortium"/>
            <person name="Kohler A."/>
            <person name="Kuo A."/>
            <person name="Nagy L.G."/>
            <person name="Floudas D."/>
            <person name="Copeland A."/>
            <person name="Barry K.W."/>
            <person name="Cichocki N."/>
            <person name="Veneault-Fourrey C."/>
            <person name="LaButti K."/>
            <person name="Lindquist E.A."/>
            <person name="Lipzen A."/>
            <person name="Lundell T."/>
            <person name="Morin E."/>
            <person name="Murat C."/>
            <person name="Riley R."/>
            <person name="Ohm R."/>
            <person name="Sun H."/>
            <person name="Tunlid A."/>
            <person name="Henrissat B."/>
            <person name="Grigoriev I.V."/>
            <person name="Hibbett D.S."/>
            <person name="Martin F."/>
        </authorList>
    </citation>
    <scope>NUCLEOTIDE SEQUENCE [LARGE SCALE GENOMIC DNA]</scope>
    <source>
        <strain evidence="2">Zn</strain>
    </source>
</reference>
<accession>A0A0C3HYM0</accession>
<dbReference type="EMBL" id="KN832870">
    <property type="protein sequence ID" value="KIN07960.1"/>
    <property type="molecule type" value="Genomic_DNA"/>
</dbReference>
<evidence type="ECO:0000313" key="1">
    <source>
        <dbReference type="EMBL" id="KIN07960.1"/>
    </source>
</evidence>
<dbReference type="Proteomes" id="UP000054321">
    <property type="component" value="Unassembled WGS sequence"/>
</dbReference>
<dbReference type="InParanoid" id="A0A0C3HYM0"/>
<reference evidence="1 2" key="1">
    <citation type="submission" date="2014-04" db="EMBL/GenBank/DDBJ databases">
        <authorList>
            <consortium name="DOE Joint Genome Institute"/>
            <person name="Kuo A."/>
            <person name="Martino E."/>
            <person name="Perotto S."/>
            <person name="Kohler A."/>
            <person name="Nagy L.G."/>
            <person name="Floudas D."/>
            <person name="Copeland A."/>
            <person name="Barry K.W."/>
            <person name="Cichocki N."/>
            <person name="Veneault-Fourrey C."/>
            <person name="LaButti K."/>
            <person name="Lindquist E.A."/>
            <person name="Lipzen A."/>
            <person name="Lundell T."/>
            <person name="Morin E."/>
            <person name="Murat C."/>
            <person name="Sun H."/>
            <person name="Tunlid A."/>
            <person name="Henrissat B."/>
            <person name="Grigoriev I.V."/>
            <person name="Hibbett D.S."/>
            <person name="Martin F."/>
            <person name="Nordberg H.P."/>
            <person name="Cantor M.N."/>
            <person name="Hua S.X."/>
        </authorList>
    </citation>
    <scope>NUCLEOTIDE SEQUENCE [LARGE SCALE GENOMIC DNA]</scope>
    <source>
        <strain evidence="1 2">Zn</strain>
    </source>
</reference>
<dbReference type="AlphaFoldDB" id="A0A0C3HYM0"/>
<gene>
    <name evidence="1" type="ORF">OIDMADRAFT_47838</name>
</gene>
<sequence length="174" mass="19310">MATEKRSARFNCFRCNRIRASRLFVPESQVSPIVDSGQDRDAFTDGRVQVSKSARSDTLRSPILPTWFITEASRDFRASRLDCPQATVWKQPMTIGFWRGGRSDTGPAWGDVQIRTQVHQRGGQCTNPAPPYWGTYLAKSSVPVGYAGTAAHHGSFAPTLFATALPWSRTAVFE</sequence>
<keyword evidence="2" id="KW-1185">Reference proteome</keyword>
<proteinExistence type="predicted"/>
<name>A0A0C3HYM0_OIDMZ</name>